<dbReference type="AlphaFoldDB" id="A0A1F4WHL9"/>
<dbReference type="Proteomes" id="UP000179113">
    <property type="component" value="Unassembled WGS sequence"/>
</dbReference>
<keyword evidence="2" id="KW-0472">Membrane</keyword>
<comment type="caution">
    <text evidence="3">The sequence shown here is derived from an EMBL/GenBank/DDBJ whole genome shotgun (WGS) entry which is preliminary data.</text>
</comment>
<keyword evidence="2" id="KW-0812">Transmembrane</keyword>
<evidence type="ECO:0000313" key="3">
    <source>
        <dbReference type="EMBL" id="OGC68423.1"/>
    </source>
</evidence>
<evidence type="ECO:0000313" key="4">
    <source>
        <dbReference type="Proteomes" id="UP000179113"/>
    </source>
</evidence>
<gene>
    <name evidence="3" type="ORF">A2415_03115</name>
</gene>
<evidence type="ECO:0000256" key="1">
    <source>
        <dbReference type="SAM" id="MobiDB-lite"/>
    </source>
</evidence>
<dbReference type="EMBL" id="MEWA01000045">
    <property type="protein sequence ID" value="OGC68423.1"/>
    <property type="molecule type" value="Genomic_DNA"/>
</dbReference>
<sequence length="200" mass="21968">MKKIIVLFISGLLFFSIIKTVSASEGTFELRSMDENNYKCYAASLLMQNLNYKIILSCRNILFPVDETIFTYMLWANPSAGGKPVKLGSVGLGKGEYVTKIAFTSLFVTTEQNVNTKEPAGNVVMKGSIKPILFLEKEITESSDEKTEDGEKEISPSPTPKASDLSTRERLITGFKRAGLATGLALVSILGLVFVLTRPR</sequence>
<organism evidence="3 4">
    <name type="scientific">candidate division WWE3 bacterium RIFOXYC1_FULL_39_7</name>
    <dbReference type="NCBI Taxonomy" id="1802643"/>
    <lineage>
        <taxon>Bacteria</taxon>
        <taxon>Katanobacteria</taxon>
    </lineage>
</organism>
<evidence type="ECO:0000256" key="2">
    <source>
        <dbReference type="SAM" id="Phobius"/>
    </source>
</evidence>
<keyword evidence="2" id="KW-1133">Transmembrane helix</keyword>
<reference evidence="3 4" key="1">
    <citation type="journal article" date="2016" name="Nat. Commun.">
        <title>Thousands of microbial genomes shed light on interconnected biogeochemical processes in an aquifer system.</title>
        <authorList>
            <person name="Anantharaman K."/>
            <person name="Brown C.T."/>
            <person name="Hug L.A."/>
            <person name="Sharon I."/>
            <person name="Castelle C.J."/>
            <person name="Probst A.J."/>
            <person name="Thomas B.C."/>
            <person name="Singh A."/>
            <person name="Wilkins M.J."/>
            <person name="Karaoz U."/>
            <person name="Brodie E.L."/>
            <person name="Williams K.H."/>
            <person name="Hubbard S.S."/>
            <person name="Banfield J.F."/>
        </authorList>
    </citation>
    <scope>NUCLEOTIDE SEQUENCE [LARGE SCALE GENOMIC DNA]</scope>
</reference>
<feature type="region of interest" description="Disordered" evidence="1">
    <location>
        <begin position="141"/>
        <end position="166"/>
    </location>
</feature>
<protein>
    <submittedName>
        <fullName evidence="3">Uncharacterized protein</fullName>
    </submittedName>
</protein>
<feature type="transmembrane region" description="Helical" evidence="2">
    <location>
        <begin position="178"/>
        <end position="197"/>
    </location>
</feature>
<accession>A0A1F4WHL9</accession>
<proteinExistence type="predicted"/>
<name>A0A1F4WHL9_UNCKA</name>